<dbReference type="PANTHER" id="PTHR34203">
    <property type="entry name" value="METHYLTRANSFERASE, FKBM FAMILY PROTEIN"/>
    <property type="match status" value="1"/>
</dbReference>
<evidence type="ECO:0000259" key="1">
    <source>
        <dbReference type="Pfam" id="PF05050"/>
    </source>
</evidence>
<evidence type="ECO:0000313" key="2">
    <source>
        <dbReference type="EMBL" id="MCC9641665.1"/>
    </source>
</evidence>
<dbReference type="NCBIfam" id="TIGR01444">
    <property type="entry name" value="fkbM_fam"/>
    <property type="match status" value="1"/>
</dbReference>
<dbReference type="RefSeq" id="WP_230272001.1">
    <property type="nucleotide sequence ID" value="NZ_JAJKFW010000012.1"/>
</dbReference>
<keyword evidence="3" id="KW-1185">Reference proteome</keyword>
<reference evidence="2" key="1">
    <citation type="submission" date="2021-11" db="EMBL/GenBank/DDBJ databases">
        <title>Genome sequence.</title>
        <authorList>
            <person name="Sun Q."/>
        </authorList>
    </citation>
    <scope>NUCLEOTIDE SEQUENCE</scope>
    <source>
        <strain evidence="2">JC740</strain>
    </source>
</reference>
<name>A0ABS8NDM6_9BACT</name>
<dbReference type="EMBL" id="JAJKFW010000012">
    <property type="protein sequence ID" value="MCC9641665.1"/>
    <property type="molecule type" value="Genomic_DNA"/>
</dbReference>
<dbReference type="InterPro" id="IPR052514">
    <property type="entry name" value="SAM-dependent_MTase"/>
</dbReference>
<keyword evidence="2" id="KW-0808">Transferase</keyword>
<feature type="domain" description="Methyltransferase FkbM" evidence="1">
    <location>
        <begin position="91"/>
        <end position="228"/>
    </location>
</feature>
<dbReference type="GO" id="GO:0008168">
    <property type="term" value="F:methyltransferase activity"/>
    <property type="evidence" value="ECO:0007669"/>
    <property type="project" value="UniProtKB-KW"/>
</dbReference>
<comment type="caution">
    <text evidence="2">The sequence shown here is derived from an EMBL/GenBank/DDBJ whole genome shotgun (WGS) entry which is preliminary data.</text>
</comment>
<dbReference type="PANTHER" id="PTHR34203:SF13">
    <property type="entry name" value="EXPRESSED PROTEIN"/>
    <property type="match status" value="1"/>
</dbReference>
<dbReference type="Gene3D" id="3.40.50.150">
    <property type="entry name" value="Vaccinia Virus protein VP39"/>
    <property type="match status" value="1"/>
</dbReference>
<keyword evidence="2" id="KW-0489">Methyltransferase</keyword>
<protein>
    <submittedName>
        <fullName evidence="2">FkbM family methyltransferase</fullName>
    </submittedName>
</protein>
<gene>
    <name evidence="2" type="ORF">LOC71_05215</name>
</gene>
<dbReference type="Proteomes" id="UP001430306">
    <property type="component" value="Unassembled WGS sequence"/>
</dbReference>
<evidence type="ECO:0000313" key="3">
    <source>
        <dbReference type="Proteomes" id="UP001430306"/>
    </source>
</evidence>
<dbReference type="InterPro" id="IPR029063">
    <property type="entry name" value="SAM-dependent_MTases_sf"/>
</dbReference>
<proteinExistence type="predicted"/>
<dbReference type="InterPro" id="IPR006342">
    <property type="entry name" value="FkbM_mtfrase"/>
</dbReference>
<accession>A0ABS8NDM6</accession>
<dbReference type="GO" id="GO:0032259">
    <property type="term" value="P:methylation"/>
    <property type="evidence" value="ECO:0007669"/>
    <property type="project" value="UniProtKB-KW"/>
</dbReference>
<dbReference type="SUPFAM" id="SSF53335">
    <property type="entry name" value="S-adenosyl-L-methionine-dependent methyltransferases"/>
    <property type="match status" value="1"/>
</dbReference>
<organism evidence="2 3">
    <name type="scientific">Rhodopirellula halodulae</name>
    <dbReference type="NCBI Taxonomy" id="2894198"/>
    <lineage>
        <taxon>Bacteria</taxon>
        <taxon>Pseudomonadati</taxon>
        <taxon>Planctomycetota</taxon>
        <taxon>Planctomycetia</taxon>
        <taxon>Pirellulales</taxon>
        <taxon>Pirellulaceae</taxon>
        <taxon>Rhodopirellula</taxon>
    </lineage>
</organism>
<sequence>MNQSNYLDAINPRFLLWYERRFGAKPSRMAVLRARLLRSVGRNDYLEFHVPAGESRKAWVRSGTSDWQAYNQIFLDQQLNIPDISPGIIVDVGAYSGLSAIYFRQRYPESRVIAVEPNKSNYQALIKNVKHDKHILAMNAALWCENTLLDSVNPHSPLWAQQFDLTSSPDGIPTVTMPDLVNAAGGHIDMLKIDVEGAERFIFNGDCAWLQNVSTIVIEFHDWLEPRWNCEHRFLQAIDGLDFRRSKVGEHDIFHLR</sequence>
<dbReference type="Pfam" id="PF05050">
    <property type="entry name" value="Methyltransf_21"/>
    <property type="match status" value="1"/>
</dbReference>